<comment type="caution">
    <text evidence="5">The sequence shown here is derived from an EMBL/GenBank/DDBJ whole genome shotgun (WGS) entry which is preliminary data.</text>
</comment>
<dbReference type="InterPro" id="IPR023179">
    <property type="entry name" value="GTP-bd_ortho_bundle_sf"/>
</dbReference>
<dbReference type="Gene3D" id="3.40.50.300">
    <property type="entry name" value="P-loop containing nucleotide triphosphate hydrolases"/>
    <property type="match status" value="1"/>
</dbReference>
<name>A0A4S8K807_MUSBA</name>
<proteinExistence type="predicted"/>
<dbReference type="InterPro" id="IPR019991">
    <property type="entry name" value="GTP-bd_ribosome_bgen"/>
</dbReference>
<dbReference type="InterPro" id="IPR027417">
    <property type="entry name" value="P-loop_NTPase"/>
</dbReference>
<feature type="domain" description="G" evidence="4">
    <location>
        <begin position="205"/>
        <end position="270"/>
    </location>
</feature>
<dbReference type="GO" id="GO:0032543">
    <property type="term" value="P:mitochondrial translation"/>
    <property type="evidence" value="ECO:0007669"/>
    <property type="project" value="TreeGrafter"/>
</dbReference>
<organism evidence="5 6">
    <name type="scientific">Musa balbisiana</name>
    <name type="common">Banana</name>
    <dbReference type="NCBI Taxonomy" id="52838"/>
    <lineage>
        <taxon>Eukaryota</taxon>
        <taxon>Viridiplantae</taxon>
        <taxon>Streptophyta</taxon>
        <taxon>Embryophyta</taxon>
        <taxon>Tracheophyta</taxon>
        <taxon>Spermatophyta</taxon>
        <taxon>Magnoliopsida</taxon>
        <taxon>Liliopsida</taxon>
        <taxon>Zingiberales</taxon>
        <taxon>Musaceae</taxon>
        <taxon>Musa</taxon>
    </lineage>
</organism>
<evidence type="ECO:0000313" key="6">
    <source>
        <dbReference type="Proteomes" id="UP000317650"/>
    </source>
</evidence>
<dbReference type="STRING" id="52838.A0A4S8K807"/>
<dbReference type="Gene3D" id="1.10.1580.10">
    <property type="match status" value="1"/>
</dbReference>
<dbReference type="PRINTS" id="PR00326">
    <property type="entry name" value="GTP1OBG"/>
</dbReference>
<accession>A0A4S8K807</accession>
<dbReference type="FunFam" id="3.40.50.300:FF:001189">
    <property type="entry name" value="DAR GTPase 3 chloroplastic"/>
    <property type="match status" value="1"/>
</dbReference>
<dbReference type="GO" id="GO:0003924">
    <property type="term" value="F:GTPase activity"/>
    <property type="evidence" value="ECO:0007669"/>
    <property type="project" value="TreeGrafter"/>
</dbReference>
<dbReference type="Pfam" id="PF01926">
    <property type="entry name" value="MMR_HSR1"/>
    <property type="match status" value="1"/>
</dbReference>
<evidence type="ECO:0000256" key="3">
    <source>
        <dbReference type="SAM" id="MobiDB-lite"/>
    </source>
</evidence>
<feature type="compositionally biased region" description="Low complexity" evidence="3">
    <location>
        <begin position="1"/>
        <end position="18"/>
    </location>
</feature>
<keyword evidence="6" id="KW-1185">Reference proteome</keyword>
<keyword evidence="1" id="KW-0547">Nucleotide-binding</keyword>
<keyword evidence="2" id="KW-0342">GTP-binding</keyword>
<gene>
    <name evidence="5" type="ORF">C4D60_Mb08t32100</name>
</gene>
<dbReference type="PANTHER" id="PTHR45782">
    <property type="entry name" value="MITOCHONDRIAL RIBOSOME-ASSOCIATED GTPASE 1"/>
    <property type="match status" value="1"/>
</dbReference>
<evidence type="ECO:0000259" key="4">
    <source>
        <dbReference type="Pfam" id="PF01926"/>
    </source>
</evidence>
<dbReference type="SUPFAM" id="SSF52540">
    <property type="entry name" value="P-loop containing nucleoside triphosphate hydrolases"/>
    <property type="match status" value="1"/>
</dbReference>
<dbReference type="InterPro" id="IPR006073">
    <property type="entry name" value="GTP-bd"/>
</dbReference>
<evidence type="ECO:0000256" key="1">
    <source>
        <dbReference type="ARBA" id="ARBA00022741"/>
    </source>
</evidence>
<feature type="region of interest" description="Disordered" evidence="3">
    <location>
        <begin position="1"/>
        <end position="21"/>
    </location>
</feature>
<dbReference type="CDD" id="cd01856">
    <property type="entry name" value="YlqF"/>
    <property type="match status" value="1"/>
</dbReference>
<dbReference type="Proteomes" id="UP000317650">
    <property type="component" value="Chromosome 8"/>
</dbReference>
<dbReference type="FunFam" id="1.10.1580.10:FF:000007">
    <property type="entry name" value="Mitochondrial GTPase 1"/>
    <property type="match status" value="1"/>
</dbReference>
<dbReference type="PANTHER" id="PTHR45782:SF5">
    <property type="entry name" value="DAR GTPASE 3, CHLOROPLASTIC"/>
    <property type="match status" value="1"/>
</dbReference>
<dbReference type="GO" id="GO:0005739">
    <property type="term" value="C:mitochondrion"/>
    <property type="evidence" value="ECO:0007669"/>
    <property type="project" value="TreeGrafter"/>
</dbReference>
<evidence type="ECO:0000313" key="5">
    <source>
        <dbReference type="EMBL" id="THU71111.1"/>
    </source>
</evidence>
<dbReference type="GO" id="GO:0005525">
    <property type="term" value="F:GTP binding"/>
    <property type="evidence" value="ECO:0007669"/>
    <property type="project" value="UniProtKB-KW"/>
</dbReference>
<dbReference type="EMBL" id="PYDT01000002">
    <property type="protein sequence ID" value="THU71111.1"/>
    <property type="molecule type" value="Genomic_DNA"/>
</dbReference>
<evidence type="ECO:0000256" key="2">
    <source>
        <dbReference type="ARBA" id="ARBA00023134"/>
    </source>
</evidence>
<dbReference type="AlphaFoldDB" id="A0A4S8K807"/>
<dbReference type="NCBIfam" id="TIGR03596">
    <property type="entry name" value="GTPase_YlqF"/>
    <property type="match status" value="1"/>
</dbReference>
<sequence length="384" mass="43172">MASLAPPLHSRPSLSPSLRLKKSSTPRVSATLVVSNVVAAETSLSWSSKEKLNLSSKWNQSPLQEIDWENLEADLYHWTRPLRPVQWYPGHIAKTEKELKEQLKLMDVVIEVRDARIPMATSHPQMDSWLGTRKKILVLNREDMISAADRNAWAAFFARQGTRVVFSNGQLGMGTMKLGRLAKSLAVTVNTKRRAKGLLPRPVRAGIVGYPNVGKSSLINRLLKRRMCPAAPRPGVTRELKWVRFGKDLELLDSPGILPMRISDQAAAIKLAICDDIGERSYDAADVAAILVQMLTRLPEVEHHATGSETLCKRYRIDLHDQCGKTFLQKLALQLFNGDVSQAAFRILSDFRKGKFGRVALERPPRIKMNLFMKGLPSLFRLQR</sequence>
<reference evidence="5 6" key="1">
    <citation type="journal article" date="2019" name="Nat. Plants">
        <title>Genome sequencing of Musa balbisiana reveals subgenome evolution and function divergence in polyploid bananas.</title>
        <authorList>
            <person name="Yao X."/>
        </authorList>
    </citation>
    <scope>NUCLEOTIDE SEQUENCE [LARGE SCALE GENOMIC DNA]</scope>
    <source>
        <strain evidence="6">cv. DH-PKW</strain>
        <tissue evidence="5">Leaves</tissue>
    </source>
</reference>
<protein>
    <recommendedName>
        <fullName evidence="4">G domain-containing protein</fullName>
    </recommendedName>
</protein>